<evidence type="ECO:0000256" key="3">
    <source>
        <dbReference type="ARBA" id="ARBA00022475"/>
    </source>
</evidence>
<feature type="transmembrane region" description="Helical" evidence="8">
    <location>
        <begin position="29"/>
        <end position="45"/>
    </location>
</feature>
<keyword evidence="7 9" id="KW-0808">Transferase</keyword>
<dbReference type="InterPro" id="IPR004299">
    <property type="entry name" value="MBOAT_fam"/>
</dbReference>
<keyword evidence="10" id="KW-1185">Reference proteome</keyword>
<evidence type="ECO:0000256" key="6">
    <source>
        <dbReference type="ARBA" id="ARBA00023136"/>
    </source>
</evidence>
<protein>
    <submittedName>
        <fullName evidence="9">Membrane bound O-acyl transferase MBOAT family protein</fullName>
    </submittedName>
</protein>
<dbReference type="PIRSF" id="PIRSF500217">
    <property type="entry name" value="AlgI"/>
    <property type="match status" value="1"/>
</dbReference>
<evidence type="ECO:0000313" key="9">
    <source>
        <dbReference type="EMBL" id="CDF80237.1"/>
    </source>
</evidence>
<name>T2KMV4_FORAG</name>
<dbReference type="OrthoDB" id="9805788at2"/>
<proteinExistence type="inferred from homology"/>
<feature type="transmembrane region" description="Helical" evidence="8">
    <location>
        <begin position="119"/>
        <end position="140"/>
    </location>
</feature>
<organism evidence="9 10">
    <name type="scientific">Formosa agariphila (strain DSM 15362 / KCTC 12365 / LMG 23005 / KMM 3901 / M-2Alg 35-1)</name>
    <dbReference type="NCBI Taxonomy" id="1347342"/>
    <lineage>
        <taxon>Bacteria</taxon>
        <taxon>Pseudomonadati</taxon>
        <taxon>Bacteroidota</taxon>
        <taxon>Flavobacteriia</taxon>
        <taxon>Flavobacteriales</taxon>
        <taxon>Flavobacteriaceae</taxon>
        <taxon>Formosa</taxon>
    </lineage>
</organism>
<keyword evidence="6 7" id="KW-0472">Membrane</keyword>
<dbReference type="Pfam" id="PF03062">
    <property type="entry name" value="MBOAT"/>
    <property type="match status" value="1"/>
</dbReference>
<evidence type="ECO:0000256" key="1">
    <source>
        <dbReference type="ARBA" id="ARBA00004651"/>
    </source>
</evidence>
<evidence type="ECO:0000256" key="8">
    <source>
        <dbReference type="SAM" id="Phobius"/>
    </source>
</evidence>
<dbReference type="STRING" id="1347342.BN863_25250"/>
<dbReference type="PATRIC" id="fig|1347342.6.peg.2539"/>
<feature type="transmembrane region" description="Helical" evidence="8">
    <location>
        <begin position="309"/>
        <end position="326"/>
    </location>
</feature>
<evidence type="ECO:0000256" key="7">
    <source>
        <dbReference type="PIRNR" id="PIRNR016636"/>
    </source>
</evidence>
<dbReference type="GO" id="GO:0042121">
    <property type="term" value="P:alginic acid biosynthetic process"/>
    <property type="evidence" value="ECO:0007669"/>
    <property type="project" value="InterPro"/>
</dbReference>
<dbReference type="PANTHER" id="PTHR13285">
    <property type="entry name" value="ACYLTRANSFERASE"/>
    <property type="match status" value="1"/>
</dbReference>
<dbReference type="HOGENOM" id="CLU_025255_0_1_10"/>
<dbReference type="eggNOG" id="COG1696">
    <property type="taxonomic scope" value="Bacteria"/>
</dbReference>
<keyword evidence="3 7" id="KW-1003">Cell membrane</keyword>
<feature type="transmembrane region" description="Helical" evidence="8">
    <location>
        <begin position="332"/>
        <end position="349"/>
    </location>
</feature>
<dbReference type="GO" id="GO:0005886">
    <property type="term" value="C:plasma membrane"/>
    <property type="evidence" value="ECO:0007669"/>
    <property type="project" value="UniProtKB-SubCell"/>
</dbReference>
<keyword evidence="4 8" id="KW-0812">Transmembrane</keyword>
<gene>
    <name evidence="9" type="ORF">BN863_25250</name>
</gene>
<dbReference type="AlphaFoldDB" id="T2KMV4"/>
<dbReference type="RefSeq" id="WP_038531170.1">
    <property type="nucleotide sequence ID" value="NZ_HG315671.1"/>
</dbReference>
<dbReference type="InterPro" id="IPR024194">
    <property type="entry name" value="Ac/AlaTfrase_AlgI/DltB"/>
</dbReference>
<feature type="transmembrane region" description="Helical" evidence="8">
    <location>
        <begin position="6"/>
        <end position="22"/>
    </location>
</feature>
<feature type="transmembrane region" description="Helical" evidence="8">
    <location>
        <begin position="226"/>
        <end position="245"/>
    </location>
</feature>
<dbReference type="PANTHER" id="PTHR13285:SF18">
    <property type="entry name" value="PROTEIN-CYSTEINE N-PALMITOYLTRANSFERASE RASP"/>
    <property type="match status" value="1"/>
</dbReference>
<feature type="transmembrane region" description="Helical" evidence="8">
    <location>
        <begin position="51"/>
        <end position="67"/>
    </location>
</feature>
<dbReference type="InterPro" id="IPR051085">
    <property type="entry name" value="MB_O-acyltransferase"/>
</dbReference>
<dbReference type="EMBL" id="HG315671">
    <property type="protein sequence ID" value="CDF80237.1"/>
    <property type="molecule type" value="Genomic_DNA"/>
</dbReference>
<comment type="subcellular location">
    <subcellularLocation>
        <location evidence="1">Cell membrane</location>
        <topology evidence="1">Multi-pass membrane protein</topology>
    </subcellularLocation>
</comment>
<evidence type="ECO:0000313" key="10">
    <source>
        <dbReference type="Proteomes" id="UP000016160"/>
    </source>
</evidence>
<evidence type="ECO:0000256" key="2">
    <source>
        <dbReference type="ARBA" id="ARBA00010323"/>
    </source>
</evidence>
<dbReference type="InterPro" id="IPR028362">
    <property type="entry name" value="AlgI"/>
</dbReference>
<dbReference type="Proteomes" id="UP000016160">
    <property type="component" value="Chromosome"/>
</dbReference>
<feature type="transmembrane region" description="Helical" evidence="8">
    <location>
        <begin position="79"/>
        <end position="99"/>
    </location>
</feature>
<sequence length="482" mass="56581">MLFNSLDFAVFLPIVFILYWFVCNTKLSIQNIFIVVASYIFYAWWDWRFLSLIFFSTAVDYSIGIALSKQQDNFKRKILLWASVAVNLGLLGFFKYYNFFLENFVLAFTLFGADLRYNSLNIILPVGISFYTFQTLSYTIDIYRKQLESTKNFVSFMAFVSFFPQLVAGPIERARDLLPQFEVERKFNFDKAVDGLKQVLWGLFKKMVIADNCAIFVDEFFGNHEVYSGSTLLIGAFFFTIQIYCDFSGYSDIAIGVSRLFGFNLSKNFAFPYFSKNIGEFWRRWHISLTTWYRDYFYIPMGGSRGTKLFQIRNTILIFLVIGLWHGAAWKFIVYGFINALHFLPLIIWGRKKSKNRSVETNKLVPSVRTAFGILKTFTFLVLVRVFFRADDLNIAIGYLGKIFSSSLFSIPEFAQRTNAVAVFLGIIVFMSIEWFGKTNEYAIETLGSNWKRLYRWCFYYVLVFCIFYFYAKPQQFIYFQF</sequence>
<feature type="transmembrane region" description="Helical" evidence="8">
    <location>
        <begin position="370"/>
        <end position="388"/>
    </location>
</feature>
<dbReference type="PIRSF" id="PIRSF016636">
    <property type="entry name" value="AlgI_DltB"/>
    <property type="match status" value="1"/>
</dbReference>
<feature type="transmembrane region" description="Helical" evidence="8">
    <location>
        <begin position="454"/>
        <end position="472"/>
    </location>
</feature>
<feature type="transmembrane region" description="Helical" evidence="8">
    <location>
        <begin position="152"/>
        <end position="171"/>
    </location>
</feature>
<evidence type="ECO:0000256" key="5">
    <source>
        <dbReference type="ARBA" id="ARBA00022989"/>
    </source>
</evidence>
<keyword evidence="5 8" id="KW-1133">Transmembrane helix</keyword>
<accession>T2KMV4</accession>
<dbReference type="GO" id="GO:0016746">
    <property type="term" value="F:acyltransferase activity"/>
    <property type="evidence" value="ECO:0007669"/>
    <property type="project" value="UniProtKB-KW"/>
</dbReference>
<keyword evidence="7" id="KW-0012">Acyltransferase</keyword>
<feature type="transmembrane region" description="Helical" evidence="8">
    <location>
        <begin position="414"/>
        <end position="433"/>
    </location>
</feature>
<comment type="similarity">
    <text evidence="2 7">Belongs to the membrane-bound acyltransferase family.</text>
</comment>
<reference evidence="9 10" key="1">
    <citation type="journal article" date="2013" name="Appl. Environ. Microbiol.">
        <title>The genome of the alga-associated marine flavobacterium Formosa agariphila KMM 3901T reveals a broad potential for degradation of algal polysaccharides.</title>
        <authorList>
            <person name="Mann A.J."/>
            <person name="Hahnke R.L."/>
            <person name="Huang S."/>
            <person name="Werner J."/>
            <person name="Xing P."/>
            <person name="Barbeyron T."/>
            <person name="Huettel B."/>
            <person name="Stueber K."/>
            <person name="Reinhardt R."/>
            <person name="Harder J."/>
            <person name="Gloeckner F.O."/>
            <person name="Amann R.I."/>
            <person name="Teeling H."/>
        </authorList>
    </citation>
    <scope>NUCLEOTIDE SEQUENCE [LARGE SCALE GENOMIC DNA]</scope>
    <source>
        <strain evidence="10">DSM 15362 / KCTC 12365 / LMG 23005 / KMM 3901</strain>
    </source>
</reference>
<evidence type="ECO:0000256" key="4">
    <source>
        <dbReference type="ARBA" id="ARBA00022692"/>
    </source>
</evidence>